<accession>A0A2P2R3W2</accession>
<proteinExistence type="predicted"/>
<sequence length="28" mass="3419">MNIVWSQKFHLYLRKKSLEKRPSKQVAC</sequence>
<dbReference type="AlphaFoldDB" id="A0A2P2R3W2"/>
<organism evidence="1">
    <name type="scientific">Rhizophora mucronata</name>
    <name type="common">Asiatic mangrove</name>
    <dbReference type="NCBI Taxonomy" id="61149"/>
    <lineage>
        <taxon>Eukaryota</taxon>
        <taxon>Viridiplantae</taxon>
        <taxon>Streptophyta</taxon>
        <taxon>Embryophyta</taxon>
        <taxon>Tracheophyta</taxon>
        <taxon>Spermatophyta</taxon>
        <taxon>Magnoliopsida</taxon>
        <taxon>eudicotyledons</taxon>
        <taxon>Gunneridae</taxon>
        <taxon>Pentapetalae</taxon>
        <taxon>rosids</taxon>
        <taxon>fabids</taxon>
        <taxon>Malpighiales</taxon>
        <taxon>Rhizophoraceae</taxon>
        <taxon>Rhizophora</taxon>
    </lineage>
</organism>
<protein>
    <submittedName>
        <fullName evidence="1">Uncharacterized protein</fullName>
    </submittedName>
</protein>
<dbReference type="EMBL" id="GGEC01093488">
    <property type="protein sequence ID" value="MBX73972.1"/>
    <property type="molecule type" value="Transcribed_RNA"/>
</dbReference>
<reference evidence="1" key="1">
    <citation type="submission" date="2018-02" db="EMBL/GenBank/DDBJ databases">
        <title>Rhizophora mucronata_Transcriptome.</title>
        <authorList>
            <person name="Meera S.P."/>
            <person name="Sreeshan A."/>
            <person name="Augustine A."/>
        </authorList>
    </citation>
    <scope>NUCLEOTIDE SEQUENCE</scope>
    <source>
        <tissue evidence="1">Leaf</tissue>
    </source>
</reference>
<evidence type="ECO:0000313" key="1">
    <source>
        <dbReference type="EMBL" id="MBX73972.1"/>
    </source>
</evidence>
<name>A0A2P2R3W2_RHIMU</name>